<gene>
    <name evidence="1" type="ORF">MNBD_ALPHA04-868</name>
</gene>
<dbReference type="AlphaFoldDB" id="A0A3B0RTP6"/>
<evidence type="ECO:0000313" key="1">
    <source>
        <dbReference type="EMBL" id="VAV94561.1"/>
    </source>
</evidence>
<proteinExistence type="predicted"/>
<reference evidence="1" key="1">
    <citation type="submission" date="2018-06" db="EMBL/GenBank/DDBJ databases">
        <authorList>
            <person name="Zhirakovskaya E."/>
        </authorList>
    </citation>
    <scope>NUCLEOTIDE SEQUENCE</scope>
</reference>
<accession>A0A3B0RTP6</accession>
<name>A0A3B0RTP6_9ZZZZ</name>
<protein>
    <submittedName>
        <fullName evidence="1">Dihydroxy-acid dehydratase</fullName>
        <ecNumber evidence="1">4.2.1.9</ecNumber>
    </submittedName>
</protein>
<dbReference type="EC" id="4.2.1.9" evidence="1"/>
<sequence>MIDLEVSAEELNKRRLSFKPKENEYGSGALWRYAQNVGPACKGALTHPGAKAEKHVYADI</sequence>
<dbReference type="GO" id="GO:0004160">
    <property type="term" value="F:dihydroxy-acid dehydratase activity"/>
    <property type="evidence" value="ECO:0007669"/>
    <property type="project" value="UniProtKB-EC"/>
</dbReference>
<dbReference type="EMBL" id="UOEF01000187">
    <property type="protein sequence ID" value="VAV94561.1"/>
    <property type="molecule type" value="Genomic_DNA"/>
</dbReference>
<keyword evidence="1" id="KW-0456">Lyase</keyword>
<organism evidence="1">
    <name type="scientific">hydrothermal vent metagenome</name>
    <dbReference type="NCBI Taxonomy" id="652676"/>
    <lineage>
        <taxon>unclassified sequences</taxon>
        <taxon>metagenomes</taxon>
        <taxon>ecological metagenomes</taxon>
    </lineage>
</organism>